<keyword evidence="2" id="KW-0805">Transcription regulation</keyword>
<dbReference type="GO" id="GO:0032993">
    <property type="term" value="C:protein-DNA complex"/>
    <property type="evidence" value="ECO:0007669"/>
    <property type="project" value="TreeGrafter"/>
</dbReference>
<reference evidence="6 7" key="2">
    <citation type="journal article" date="2016" name="Genome Announc.">
        <title>Complete Genome Sequences of Two Interactive Moderate Thermophiles, Paenibacillus napthalenovorans 32O-Y and Paenibacillus sp. 32O-W.</title>
        <authorList>
            <person name="Butler R.R.III."/>
            <person name="Wang J."/>
            <person name="Stark B.C."/>
            <person name="Pombert J.F."/>
        </authorList>
    </citation>
    <scope>NUCLEOTIDE SEQUENCE [LARGE SCALE GENOMIC DNA]</scope>
    <source>
        <strain evidence="6 7">32O-Y</strain>
    </source>
</reference>
<dbReference type="InterPro" id="IPR036388">
    <property type="entry name" value="WH-like_DNA-bd_sf"/>
</dbReference>
<organism evidence="6 7">
    <name type="scientific">Paenibacillus naphthalenovorans</name>
    <dbReference type="NCBI Taxonomy" id="162209"/>
    <lineage>
        <taxon>Bacteria</taxon>
        <taxon>Bacillati</taxon>
        <taxon>Bacillota</taxon>
        <taxon>Bacilli</taxon>
        <taxon>Bacillales</taxon>
        <taxon>Paenibacillaceae</taxon>
        <taxon>Paenibacillus</taxon>
    </lineage>
</organism>
<gene>
    <name evidence="6" type="ORF">IJ22_02140</name>
</gene>
<evidence type="ECO:0000256" key="1">
    <source>
        <dbReference type="ARBA" id="ARBA00009437"/>
    </source>
</evidence>
<dbReference type="PANTHER" id="PTHR30346">
    <property type="entry name" value="TRANSCRIPTIONAL DUAL REGULATOR HCAR-RELATED"/>
    <property type="match status" value="1"/>
</dbReference>
<evidence type="ECO:0000256" key="4">
    <source>
        <dbReference type="ARBA" id="ARBA00023163"/>
    </source>
</evidence>
<dbReference type="KEGG" id="pnp:IJ22_02140"/>
<dbReference type="PRINTS" id="PR00039">
    <property type="entry name" value="HTHLYSR"/>
</dbReference>
<proteinExistence type="inferred from homology"/>
<evidence type="ECO:0000259" key="5">
    <source>
        <dbReference type="PROSITE" id="PS50931"/>
    </source>
</evidence>
<dbReference type="OrthoDB" id="9803735at2"/>
<dbReference type="PANTHER" id="PTHR30346:SF28">
    <property type="entry name" value="HTH-TYPE TRANSCRIPTIONAL REGULATOR CYNR"/>
    <property type="match status" value="1"/>
</dbReference>
<dbReference type="CDD" id="cd05466">
    <property type="entry name" value="PBP2_LTTR_substrate"/>
    <property type="match status" value="1"/>
</dbReference>
<dbReference type="RefSeq" id="WP_062406600.1">
    <property type="nucleotide sequence ID" value="NZ_CP013652.1"/>
</dbReference>
<dbReference type="EMBL" id="CP013652">
    <property type="protein sequence ID" value="ALS20604.1"/>
    <property type="molecule type" value="Genomic_DNA"/>
</dbReference>
<protein>
    <submittedName>
        <fullName evidence="6">LysR family transcriptional regulator</fullName>
    </submittedName>
</protein>
<evidence type="ECO:0000256" key="2">
    <source>
        <dbReference type="ARBA" id="ARBA00023015"/>
    </source>
</evidence>
<keyword evidence="4" id="KW-0804">Transcription</keyword>
<dbReference type="Pfam" id="PF03466">
    <property type="entry name" value="LysR_substrate"/>
    <property type="match status" value="1"/>
</dbReference>
<feature type="domain" description="HTH lysR-type" evidence="5">
    <location>
        <begin position="1"/>
        <end position="58"/>
    </location>
</feature>
<dbReference type="Proteomes" id="UP000061660">
    <property type="component" value="Chromosome"/>
</dbReference>
<sequence>MDIRQLRYFLAIVEEGKISQAARRLHIAQPPLSQQLKLLETEMGVTLLERNTRRLTTTEAGKLLYDRAKIILELVNGTMEEIRELSEGVRGTLAIGTIASLGAKLLPERIHDFQKRYPEVRFQVWEGDPNRVMELLENRIIELGIVRLPVDNGMFNMINLPAEPLVAAMSRHWNIGDNQPYVKLSDLENKPLMLLRRQQGTSMYHHRMYIMDLVEDACREAGFEPKIICESNDIMTLLTWANHDVGITIVPQSAMNLIPNAGLQFKEIIEPSIMSRPSAIIWLKGRYLSTTSKKFLEYFPLDKPCLEQ</sequence>
<keyword evidence="3" id="KW-0238">DNA-binding</keyword>
<evidence type="ECO:0000313" key="6">
    <source>
        <dbReference type="EMBL" id="ALS20604.1"/>
    </source>
</evidence>
<dbReference type="InterPro" id="IPR000847">
    <property type="entry name" value="LysR_HTH_N"/>
</dbReference>
<dbReference type="AlphaFoldDB" id="A0A0U2UBQ1"/>
<dbReference type="GO" id="GO:0003677">
    <property type="term" value="F:DNA binding"/>
    <property type="evidence" value="ECO:0007669"/>
    <property type="project" value="UniProtKB-KW"/>
</dbReference>
<dbReference type="GO" id="GO:0003700">
    <property type="term" value="F:DNA-binding transcription factor activity"/>
    <property type="evidence" value="ECO:0007669"/>
    <property type="project" value="InterPro"/>
</dbReference>
<dbReference type="PROSITE" id="PS50931">
    <property type="entry name" value="HTH_LYSR"/>
    <property type="match status" value="1"/>
</dbReference>
<dbReference type="InterPro" id="IPR036390">
    <property type="entry name" value="WH_DNA-bd_sf"/>
</dbReference>
<dbReference type="FunFam" id="1.10.10.10:FF:000001">
    <property type="entry name" value="LysR family transcriptional regulator"/>
    <property type="match status" value="1"/>
</dbReference>
<evidence type="ECO:0000256" key="3">
    <source>
        <dbReference type="ARBA" id="ARBA00023125"/>
    </source>
</evidence>
<evidence type="ECO:0000313" key="7">
    <source>
        <dbReference type="Proteomes" id="UP000061660"/>
    </source>
</evidence>
<keyword evidence="7" id="KW-1185">Reference proteome</keyword>
<accession>A0A0U2UBQ1</accession>
<dbReference type="InterPro" id="IPR005119">
    <property type="entry name" value="LysR_subst-bd"/>
</dbReference>
<dbReference type="Gene3D" id="1.10.10.10">
    <property type="entry name" value="Winged helix-like DNA-binding domain superfamily/Winged helix DNA-binding domain"/>
    <property type="match status" value="1"/>
</dbReference>
<reference evidence="7" key="1">
    <citation type="submission" date="2015-12" db="EMBL/GenBank/DDBJ databases">
        <title>Complete genome sequences of two moderately thermophilic Paenibacillus species.</title>
        <authorList>
            <person name="Butler R.III."/>
            <person name="Wang J."/>
            <person name="Stark B.C."/>
            <person name="Pombert J.-F."/>
        </authorList>
    </citation>
    <scope>NUCLEOTIDE SEQUENCE [LARGE SCALE GENOMIC DNA]</scope>
    <source>
        <strain evidence="7">32O-Y</strain>
    </source>
</reference>
<dbReference type="Pfam" id="PF00126">
    <property type="entry name" value="HTH_1"/>
    <property type="match status" value="1"/>
</dbReference>
<comment type="similarity">
    <text evidence="1">Belongs to the LysR transcriptional regulatory family.</text>
</comment>
<dbReference type="SUPFAM" id="SSF46785">
    <property type="entry name" value="Winged helix' DNA-binding domain"/>
    <property type="match status" value="1"/>
</dbReference>
<dbReference type="PATRIC" id="fig|162209.4.peg.220"/>
<name>A0A0U2UBQ1_9BACL</name>
<dbReference type="STRING" id="162209.IJ22_02140"/>
<dbReference type="Gene3D" id="3.40.190.290">
    <property type="match status" value="1"/>
</dbReference>
<dbReference type="SUPFAM" id="SSF53850">
    <property type="entry name" value="Periplasmic binding protein-like II"/>
    <property type="match status" value="1"/>
</dbReference>